<dbReference type="SUPFAM" id="SSF52218">
    <property type="entry name" value="Flavoproteins"/>
    <property type="match status" value="1"/>
</dbReference>
<dbReference type="Pfam" id="PF13187">
    <property type="entry name" value="Fer4_9"/>
    <property type="match status" value="1"/>
</dbReference>
<feature type="domain" description="4Fe-4S ferredoxin-type" evidence="4">
    <location>
        <begin position="214"/>
        <end position="240"/>
    </location>
</feature>
<name>A0A5D0WHM7_9FIRM</name>
<dbReference type="NCBIfam" id="NF038196">
    <property type="entry name" value="ferrodoxin_EFR1"/>
    <property type="match status" value="1"/>
</dbReference>
<dbReference type="SUPFAM" id="SSF54862">
    <property type="entry name" value="4Fe-4S ferredoxins"/>
    <property type="match status" value="1"/>
</dbReference>
<dbReference type="PROSITE" id="PS51379">
    <property type="entry name" value="4FE4S_FER_2"/>
    <property type="match status" value="2"/>
</dbReference>
<keyword evidence="3" id="KW-0411">Iron-sulfur</keyword>
<keyword evidence="2" id="KW-0408">Iron</keyword>
<dbReference type="Gene3D" id="3.40.50.360">
    <property type="match status" value="1"/>
</dbReference>
<organism evidence="5 6">
    <name type="scientific">Acetobacterium wieringae</name>
    <dbReference type="NCBI Taxonomy" id="52694"/>
    <lineage>
        <taxon>Bacteria</taxon>
        <taxon>Bacillati</taxon>
        <taxon>Bacillota</taxon>
        <taxon>Clostridia</taxon>
        <taxon>Eubacteriales</taxon>
        <taxon>Eubacteriaceae</taxon>
        <taxon>Acetobacterium</taxon>
    </lineage>
</organism>
<evidence type="ECO:0000256" key="3">
    <source>
        <dbReference type="ARBA" id="ARBA00023014"/>
    </source>
</evidence>
<dbReference type="EMBL" id="VSLA01000029">
    <property type="protein sequence ID" value="TYC83700.1"/>
    <property type="molecule type" value="Genomic_DNA"/>
</dbReference>
<dbReference type="InterPro" id="IPR026816">
    <property type="entry name" value="Flavodoxin_dom"/>
</dbReference>
<dbReference type="PROSITE" id="PS00198">
    <property type="entry name" value="4FE4S_FER_1"/>
    <property type="match status" value="2"/>
</dbReference>
<comment type="caution">
    <text evidence="5">The sequence shown here is derived from an EMBL/GenBank/DDBJ whole genome shotgun (WGS) entry which is preliminary data.</text>
</comment>
<reference evidence="5 6" key="1">
    <citation type="submission" date="2019-08" db="EMBL/GenBank/DDBJ databases">
        <title>Isolation and enrichment of carboxydotrophic bacteria from anaerobic sludge for the production of bio-based chemicals from syngas.</title>
        <authorList>
            <person name="Antares A.L."/>
            <person name="Moreira J."/>
            <person name="Diender M."/>
            <person name="Parshina S.N."/>
            <person name="Stams A.J.M."/>
            <person name="Alves M."/>
            <person name="Alves J.I."/>
            <person name="Sousa D.Z."/>
        </authorList>
    </citation>
    <scope>NUCLEOTIDE SEQUENCE [LARGE SCALE GENOMIC DNA]</scope>
    <source>
        <strain evidence="5 6">JM</strain>
    </source>
</reference>
<dbReference type="GO" id="GO:0046872">
    <property type="term" value="F:metal ion binding"/>
    <property type="evidence" value="ECO:0007669"/>
    <property type="project" value="UniProtKB-KW"/>
</dbReference>
<dbReference type="GO" id="GO:0051536">
    <property type="term" value="F:iron-sulfur cluster binding"/>
    <property type="evidence" value="ECO:0007669"/>
    <property type="project" value="UniProtKB-KW"/>
</dbReference>
<evidence type="ECO:0000256" key="2">
    <source>
        <dbReference type="ARBA" id="ARBA00023004"/>
    </source>
</evidence>
<evidence type="ECO:0000259" key="4">
    <source>
        <dbReference type="PROSITE" id="PS51379"/>
    </source>
</evidence>
<dbReference type="InterPro" id="IPR047964">
    <property type="entry name" value="EFR1-like"/>
</dbReference>
<dbReference type="AlphaFoldDB" id="A0A5D0WHM7"/>
<dbReference type="Pfam" id="PF12724">
    <property type="entry name" value="Flavodoxin_5"/>
    <property type="match status" value="1"/>
</dbReference>
<protein>
    <recommendedName>
        <fullName evidence="4">4Fe-4S ferredoxin-type domain-containing protein</fullName>
    </recommendedName>
</protein>
<evidence type="ECO:0000256" key="1">
    <source>
        <dbReference type="ARBA" id="ARBA00022723"/>
    </source>
</evidence>
<dbReference type="RefSeq" id="WP_148638622.1">
    <property type="nucleotide sequence ID" value="NZ_VSLA01000029.1"/>
</dbReference>
<keyword evidence="1" id="KW-0479">Metal-binding</keyword>
<dbReference type="Proteomes" id="UP000322619">
    <property type="component" value="Unassembled WGS sequence"/>
</dbReference>
<sequence length="258" mass="29184">MVTIYFSGTGNSRYIAERFSEKTNAACFSIEEAVDFGEILTTANTVTVCYPIYGSCVPRIMRDFMIAHRTCFEGKKLIIFCTQLMFSGDGARIFTDLLDGIAVEILYAEHFNMPNNICNLPIFPVPDNKKINRYLSKAEAKLERVGRDLSSGIVKKRGFNALSQYSGYWLQRRSFVGLEKKAEKDVKISGDCMVCGKCIKICPMKNLKQDDSRILQNGQCTLCYRCVNQCPQQAITVLLHAPVKKQYPGIHQLYSDDF</sequence>
<dbReference type="InterPro" id="IPR029039">
    <property type="entry name" value="Flavoprotein-like_sf"/>
</dbReference>
<dbReference type="InterPro" id="IPR017900">
    <property type="entry name" value="4Fe4S_Fe_S_CS"/>
</dbReference>
<proteinExistence type="predicted"/>
<accession>A0A5D0WHM7</accession>
<gene>
    <name evidence="5" type="ORF">FXB42_15750</name>
</gene>
<feature type="domain" description="4Fe-4S ferredoxin-type" evidence="4">
    <location>
        <begin position="184"/>
        <end position="212"/>
    </location>
</feature>
<dbReference type="InterPro" id="IPR017896">
    <property type="entry name" value="4Fe4S_Fe-S-bd"/>
</dbReference>
<evidence type="ECO:0000313" key="6">
    <source>
        <dbReference type="Proteomes" id="UP000322619"/>
    </source>
</evidence>
<evidence type="ECO:0000313" key="5">
    <source>
        <dbReference type="EMBL" id="TYC83700.1"/>
    </source>
</evidence>
<dbReference type="Gene3D" id="3.30.70.20">
    <property type="match status" value="1"/>
</dbReference>